<protein>
    <submittedName>
        <fullName evidence="1">Uncharacterized protein</fullName>
    </submittedName>
</protein>
<comment type="caution">
    <text evidence="1">The sequence shown here is derived from an EMBL/GenBank/DDBJ whole genome shotgun (WGS) entry which is preliminary data.</text>
</comment>
<keyword evidence="2" id="KW-1185">Reference proteome</keyword>
<gene>
    <name evidence="1" type="ORF">G3M48_006383</name>
</gene>
<dbReference type="Proteomes" id="UP001397290">
    <property type="component" value="Unassembled WGS sequence"/>
</dbReference>
<reference evidence="1 2" key="1">
    <citation type="submission" date="2020-02" db="EMBL/GenBank/DDBJ databases">
        <title>Comparative genomics of the hypocrealean fungal genus Beauvera.</title>
        <authorList>
            <person name="Showalter D.N."/>
            <person name="Bushley K.E."/>
            <person name="Rehner S.A."/>
        </authorList>
    </citation>
    <scope>NUCLEOTIDE SEQUENCE [LARGE SCALE GENOMIC DNA]</scope>
    <source>
        <strain evidence="1 2">ARSEF4384</strain>
    </source>
</reference>
<evidence type="ECO:0000313" key="1">
    <source>
        <dbReference type="EMBL" id="KAK8144051.1"/>
    </source>
</evidence>
<accession>A0AAW0RQA1</accession>
<organism evidence="1 2">
    <name type="scientific">Beauveria asiatica</name>
    <dbReference type="NCBI Taxonomy" id="1069075"/>
    <lineage>
        <taxon>Eukaryota</taxon>
        <taxon>Fungi</taxon>
        <taxon>Dikarya</taxon>
        <taxon>Ascomycota</taxon>
        <taxon>Pezizomycotina</taxon>
        <taxon>Sordariomycetes</taxon>
        <taxon>Hypocreomycetidae</taxon>
        <taxon>Hypocreales</taxon>
        <taxon>Cordycipitaceae</taxon>
        <taxon>Beauveria</taxon>
    </lineage>
</organism>
<dbReference type="EMBL" id="JAAHCF010000432">
    <property type="protein sequence ID" value="KAK8144051.1"/>
    <property type="molecule type" value="Genomic_DNA"/>
</dbReference>
<dbReference type="AlphaFoldDB" id="A0AAW0RQA1"/>
<sequence length="475" mass="52722">MPSRISYRISKRSKAVAPTVAELRNVLSRHDDDSKIDEIGEVDVLRQVFNVLRKKFHPTTTQSNRDALRIRKLDVAALQIPDAVVAALPGWLENLWTFWGSWTLHNPAFDSSRGSYGGVRQFVEASWAIRGRLSESMVLWRFSSVALCLAFKQWNPDWLLSSYLIPEYVTAFLSTFGCSDTNADVKKTIHIIRSGQRRLSFCEELSRSETQERDPHQDEVVYSKLETLGILFLDDIPDSSFDGERAMSYSDVRVTTKFLRSHHITKWLKTSGAGQNAIRLLDFPVHDTFLELSNSRCAAGTTTDRLEGIIAASRVTRQEPEVTTVSIASRQRGHLAISTNAPYTRQEHGTTPEVTTNKLVLHAGSLPAATDAVTHGRMQRGIVAVTPDGTVECPLAPLSLGAGGSPESIRRAQCAPLLEFSALSDGFGSDWQWELEAIGPYVQDVRKDRYCGGTDDGLGIGISESYAGYCWPDNT</sequence>
<name>A0AAW0RQA1_9HYPO</name>
<evidence type="ECO:0000313" key="2">
    <source>
        <dbReference type="Proteomes" id="UP001397290"/>
    </source>
</evidence>
<proteinExistence type="predicted"/>